<dbReference type="RefSeq" id="WP_014444009.1">
    <property type="nucleotide sequence ID" value="NC_017093.1"/>
</dbReference>
<dbReference type="eggNOG" id="COG1266">
    <property type="taxonomic scope" value="Bacteria"/>
</dbReference>
<dbReference type="STRING" id="512565.AMIS_38950"/>
<dbReference type="PIRSF" id="PIRSF026622">
    <property type="entry name" value="Proteas_026622"/>
    <property type="match status" value="1"/>
</dbReference>
<sequence>MPVDRTRRISRRRLGLVLAAVVAVLVAVNVATKFGPAGTGLVAGPVVAIGLLLLGRRAGLTWHDLGLAPHTLTRGIRYAVGAVLAVAVVYAIAAAIPATRPAFQDGRYDLHLSAVLQTAFVVIPFGTVLLEEIAFRGVLHGLVNRHRGAVWASVVSSVLFGLWHILPSLRLAEANRAVGDAVGGGTTGQVLAVAGAVGFTALAGLLLCELRRRSGSLLAAAALHWATNGMGLLVGAALATVHFA</sequence>
<feature type="transmembrane region" description="Helical" evidence="1">
    <location>
        <begin position="186"/>
        <end position="208"/>
    </location>
</feature>
<dbReference type="HOGENOM" id="CLU_088558_0_0_11"/>
<keyword evidence="1" id="KW-1133">Transmembrane helix</keyword>
<feature type="transmembrane region" description="Helical" evidence="1">
    <location>
        <begin position="37"/>
        <end position="55"/>
    </location>
</feature>
<protein>
    <recommendedName>
        <fullName evidence="2">CAAX prenyl protease 2/Lysostaphin resistance protein A-like domain-containing protein</fullName>
    </recommendedName>
</protein>
<keyword evidence="1" id="KW-0472">Membrane</keyword>
<feature type="transmembrane region" description="Helical" evidence="1">
    <location>
        <begin position="220"/>
        <end position="243"/>
    </location>
</feature>
<dbReference type="InterPro" id="IPR015837">
    <property type="entry name" value="UCP026622_CAAX_protease"/>
</dbReference>
<feature type="transmembrane region" description="Helical" evidence="1">
    <location>
        <begin position="149"/>
        <end position="166"/>
    </location>
</feature>
<keyword evidence="1" id="KW-0812">Transmembrane</keyword>
<feature type="transmembrane region" description="Helical" evidence="1">
    <location>
        <begin position="12"/>
        <end position="31"/>
    </location>
</feature>
<evidence type="ECO:0000313" key="3">
    <source>
        <dbReference type="EMBL" id="BAL89115.1"/>
    </source>
</evidence>
<feature type="transmembrane region" description="Helical" evidence="1">
    <location>
        <begin position="110"/>
        <end position="129"/>
    </location>
</feature>
<dbReference type="EMBL" id="AP012319">
    <property type="protein sequence ID" value="BAL89115.1"/>
    <property type="molecule type" value="Genomic_DNA"/>
</dbReference>
<organism evidence="3 4">
    <name type="scientific">Actinoplanes missouriensis (strain ATCC 14538 / DSM 43046 / CBS 188.64 / JCM 3121 / NBRC 102363 / NCIMB 12654 / NRRL B-3342 / UNCC 431)</name>
    <dbReference type="NCBI Taxonomy" id="512565"/>
    <lineage>
        <taxon>Bacteria</taxon>
        <taxon>Bacillati</taxon>
        <taxon>Actinomycetota</taxon>
        <taxon>Actinomycetes</taxon>
        <taxon>Micromonosporales</taxon>
        <taxon>Micromonosporaceae</taxon>
        <taxon>Actinoplanes</taxon>
    </lineage>
</organism>
<dbReference type="AlphaFoldDB" id="I0H7X8"/>
<keyword evidence="4" id="KW-1185">Reference proteome</keyword>
<proteinExistence type="predicted"/>
<accession>I0H7X8</accession>
<gene>
    <name evidence="3" type="ordered locus">AMIS_38950</name>
</gene>
<dbReference type="InterPro" id="IPR003675">
    <property type="entry name" value="Rce1/LyrA-like_dom"/>
</dbReference>
<feature type="transmembrane region" description="Helical" evidence="1">
    <location>
        <begin position="76"/>
        <end position="98"/>
    </location>
</feature>
<evidence type="ECO:0000259" key="2">
    <source>
        <dbReference type="Pfam" id="PF02517"/>
    </source>
</evidence>
<evidence type="ECO:0000256" key="1">
    <source>
        <dbReference type="SAM" id="Phobius"/>
    </source>
</evidence>
<feature type="domain" description="CAAX prenyl protease 2/Lysostaphin resistance protein A-like" evidence="2">
    <location>
        <begin position="119"/>
        <end position="230"/>
    </location>
</feature>
<name>I0H7X8_ACTM4</name>
<dbReference type="Pfam" id="PF02517">
    <property type="entry name" value="Rce1-like"/>
    <property type="match status" value="1"/>
</dbReference>
<dbReference type="GO" id="GO:0004175">
    <property type="term" value="F:endopeptidase activity"/>
    <property type="evidence" value="ECO:0007669"/>
    <property type="project" value="UniProtKB-ARBA"/>
</dbReference>
<dbReference type="GO" id="GO:0080120">
    <property type="term" value="P:CAAX-box protein maturation"/>
    <property type="evidence" value="ECO:0007669"/>
    <property type="project" value="UniProtKB-ARBA"/>
</dbReference>
<dbReference type="PATRIC" id="fig|512565.3.peg.3887"/>
<dbReference type="Proteomes" id="UP000007882">
    <property type="component" value="Chromosome"/>
</dbReference>
<dbReference type="KEGG" id="ams:AMIS_38950"/>
<dbReference type="OrthoDB" id="3291654at2"/>
<reference evidence="3 4" key="1">
    <citation type="submission" date="2012-02" db="EMBL/GenBank/DDBJ databases">
        <title>Complete genome sequence of Actinoplanes missouriensis 431 (= NBRC 102363).</title>
        <authorList>
            <person name="Ohnishi Y."/>
            <person name="Ishikawa J."/>
            <person name="Sekine M."/>
            <person name="Hosoyama A."/>
            <person name="Harada T."/>
            <person name="Narita H."/>
            <person name="Hata T."/>
            <person name="Konno Y."/>
            <person name="Tutikane K."/>
            <person name="Fujita N."/>
            <person name="Horinouchi S."/>
            <person name="Hayakawa M."/>
        </authorList>
    </citation>
    <scope>NUCLEOTIDE SEQUENCE [LARGE SCALE GENOMIC DNA]</scope>
    <source>
        <strain evidence="4">ATCC 14538 / DSM 43046 / CBS 188.64 / JCM 3121 / NBRC 102363 / NCIMB 12654 / NRRL B-3342 / UNCC 431</strain>
    </source>
</reference>
<evidence type="ECO:0000313" key="4">
    <source>
        <dbReference type="Proteomes" id="UP000007882"/>
    </source>
</evidence>